<evidence type="ECO:0000256" key="2">
    <source>
        <dbReference type="ARBA" id="ARBA00016807"/>
    </source>
</evidence>
<keyword evidence="9" id="KW-1185">Reference proteome</keyword>
<dbReference type="GO" id="GO:0005634">
    <property type="term" value="C:nucleus"/>
    <property type="evidence" value="ECO:0007669"/>
    <property type="project" value="TreeGrafter"/>
</dbReference>
<gene>
    <name evidence="8" type="ORF">BINO364_LOCUS2401</name>
</gene>
<evidence type="ECO:0000259" key="7">
    <source>
        <dbReference type="Pfam" id="PF13873"/>
    </source>
</evidence>
<evidence type="ECO:0000256" key="1">
    <source>
        <dbReference type="ARBA" id="ARBA00011764"/>
    </source>
</evidence>
<keyword evidence="3" id="KW-0805">Transcription regulation</keyword>
<comment type="function">
    <text evidence="5">Involved in transvection phenomena (= synapsis-dependent gene expression), where the synaptic pairing of chromosomes carrying genes with which zeste interacts influences the expression of these genes. Zeste binds to DNA and stimulates transcription from a nearby promoter.</text>
</comment>
<dbReference type="EMBL" id="OV170230">
    <property type="protein sequence ID" value="CAH0715480.1"/>
    <property type="molecule type" value="Genomic_DNA"/>
</dbReference>
<feature type="non-terminal residue" evidence="8">
    <location>
        <position position="532"/>
    </location>
</feature>
<accession>A0A8J9V9Y1</accession>
<evidence type="ECO:0000256" key="3">
    <source>
        <dbReference type="ARBA" id="ARBA00023015"/>
    </source>
</evidence>
<protein>
    <recommendedName>
        <fullName evidence="2">Regulatory protein zeste</fullName>
    </recommendedName>
</protein>
<name>A0A8J9V9Y1_9NEOP</name>
<dbReference type="PANTHER" id="PTHR23098:SF16">
    <property type="entry name" value="REGULATORY PROTEIN ZESTE"/>
    <property type="match status" value="1"/>
</dbReference>
<sequence length="532" mass="58560">MELRNMIQEKEEVKRSNWAQAIPLSYQENEDEIPNTSPEGENLNANKTTSITNWDDILGEPQVSIDDDYTTAESNRFDEDDDDQTYEDEGRAMELSERGCVAERVGRVLNVGRSDVKSLGDRKIQVDISFVQGQASQNRIKQIIEDVIKKYTSIPGRVETDSSNTPGVYTFNVTNPYLSPRSVSSEEPTTPAGLLAILIATGGHQGLVVNRILMSTKIIITLMPARRKISPRQMDILLEFAESNRDIALGRLTGGPLAHQATRQAWVSVANKLNAIAEGSTKTGDQWRRYWIEFKAKTKSKAADSRRNASATGGGPNKLVPLTDTEERVLAIIGTVAVEGLPGVRLPLDIPTAEGTQPPGTSEAVPASPSTASPMPHSSAPCSDIISPEPPMDVEWLEEEVPFPLGVPFSEPSSSNPLLPDTEPPAPATEPPARATEHPTPATHTIQSVNPPEVASPREERPPVHTTLPTQRSTSRSQIRRDERVPRWAYDLEERRIAVEERIASALEAMVELMRETKCCHISESSRHQEKP</sequence>
<evidence type="ECO:0000313" key="9">
    <source>
        <dbReference type="Proteomes" id="UP000838878"/>
    </source>
</evidence>
<dbReference type="AlphaFoldDB" id="A0A8J9V9Y1"/>
<feature type="region of interest" description="Disordered" evidence="6">
    <location>
        <begin position="21"/>
        <end position="47"/>
    </location>
</feature>
<dbReference type="InterPro" id="IPR028002">
    <property type="entry name" value="Myb_DNA-bind_5"/>
</dbReference>
<evidence type="ECO:0000256" key="6">
    <source>
        <dbReference type="SAM" id="MobiDB-lite"/>
    </source>
</evidence>
<feature type="region of interest" description="Disordered" evidence="6">
    <location>
        <begin position="349"/>
        <end position="390"/>
    </location>
</feature>
<feature type="compositionally biased region" description="Low complexity" evidence="6">
    <location>
        <begin position="431"/>
        <end position="445"/>
    </location>
</feature>
<evidence type="ECO:0000256" key="4">
    <source>
        <dbReference type="ARBA" id="ARBA00023163"/>
    </source>
</evidence>
<dbReference type="OrthoDB" id="6931947at2759"/>
<proteinExistence type="predicted"/>
<dbReference type="Proteomes" id="UP000838878">
    <property type="component" value="Chromosome 10"/>
</dbReference>
<evidence type="ECO:0000256" key="5">
    <source>
        <dbReference type="ARBA" id="ARBA00025466"/>
    </source>
</evidence>
<feature type="region of interest" description="Disordered" evidence="6">
    <location>
        <begin position="405"/>
        <end position="483"/>
    </location>
</feature>
<comment type="subunit">
    <text evidence="1">Self-associates forming complexes of several hundred monomers.</text>
</comment>
<dbReference type="Pfam" id="PF13873">
    <property type="entry name" value="Myb_DNA-bind_5"/>
    <property type="match status" value="1"/>
</dbReference>
<feature type="compositionally biased region" description="Polar residues" evidence="6">
    <location>
        <begin position="34"/>
        <end position="47"/>
    </location>
</feature>
<organism evidence="8 9">
    <name type="scientific">Brenthis ino</name>
    <name type="common">lesser marbled fritillary</name>
    <dbReference type="NCBI Taxonomy" id="405034"/>
    <lineage>
        <taxon>Eukaryota</taxon>
        <taxon>Metazoa</taxon>
        <taxon>Ecdysozoa</taxon>
        <taxon>Arthropoda</taxon>
        <taxon>Hexapoda</taxon>
        <taxon>Insecta</taxon>
        <taxon>Pterygota</taxon>
        <taxon>Neoptera</taxon>
        <taxon>Endopterygota</taxon>
        <taxon>Lepidoptera</taxon>
        <taxon>Glossata</taxon>
        <taxon>Ditrysia</taxon>
        <taxon>Papilionoidea</taxon>
        <taxon>Nymphalidae</taxon>
        <taxon>Heliconiinae</taxon>
        <taxon>Argynnini</taxon>
        <taxon>Brenthis</taxon>
    </lineage>
</organism>
<keyword evidence="4" id="KW-0804">Transcription</keyword>
<feature type="region of interest" description="Disordered" evidence="6">
    <location>
        <begin position="302"/>
        <end position="321"/>
    </location>
</feature>
<evidence type="ECO:0000313" key="8">
    <source>
        <dbReference type="EMBL" id="CAH0715480.1"/>
    </source>
</evidence>
<dbReference type="PANTHER" id="PTHR23098">
    <property type="entry name" value="AGAP001331-PA-RELATED"/>
    <property type="match status" value="1"/>
</dbReference>
<reference evidence="8" key="1">
    <citation type="submission" date="2021-12" db="EMBL/GenBank/DDBJ databases">
        <authorList>
            <person name="Martin H S."/>
        </authorList>
    </citation>
    <scope>NUCLEOTIDE SEQUENCE</scope>
</reference>
<feature type="domain" description="Myb/SANT-like DNA-binding" evidence="7">
    <location>
        <begin position="229"/>
        <end position="303"/>
    </location>
</feature>